<evidence type="ECO:0000256" key="3">
    <source>
        <dbReference type="ARBA" id="ARBA00013049"/>
    </source>
</evidence>
<dbReference type="GO" id="GO:0008453">
    <property type="term" value="F:alanine-glyoxylate transaminase activity"/>
    <property type="evidence" value="ECO:0007669"/>
    <property type="project" value="UniProtKB-EC"/>
</dbReference>
<dbReference type="SUPFAM" id="SSF53383">
    <property type="entry name" value="PLP-dependent transferases"/>
    <property type="match status" value="1"/>
</dbReference>
<sequence>MSVTVLVKCLERTPDMLASKIIIPVPKIENRKFTKPLLCGPGPCDVWPSVAEALNKPILSPMCDEYFNLMADIRDSLKYLFQTKSKLVLAISGSGHSAMEATITNLIGPNETMLIATRGIWDERALNIAQRHNIKAIPFRIPFNTTFSYEHIEAELKKWKPTALFVTHGDSSTGTVQKLDGLGELCHKYGALLIVDTVVSIGGVPFLMDEWGVDAVYTSTQKVLSGPAGISPVAFSERAEEKMNNRKHQPPFYLDIKLLAQQWNCYGNTRAYHHTLCSPMLWALLQCLQEINKRTLPKFWKTHADVVGHFHKRLRQYGFNFLVPKAEDRLATVTTVVLPQGYDYLKFVKYMRENYNILIFGGLGPTAGKALRIGIMGVNATIEVADAVADGMAGTLKALTKSYNILIFGGLGPTAGKALRIGIMGVNATIEVADAVADGMAGTLKALTKSSL</sequence>
<dbReference type="Gene3D" id="3.40.640.10">
    <property type="entry name" value="Type I PLP-dependent aspartate aminotransferase-like (Major domain)"/>
    <property type="match status" value="1"/>
</dbReference>
<dbReference type="PANTHER" id="PTHR21152:SF40">
    <property type="entry name" value="ALANINE--GLYOXYLATE AMINOTRANSFERASE"/>
    <property type="match status" value="1"/>
</dbReference>
<proteinExistence type="inferred from homology"/>
<comment type="cofactor">
    <cofactor evidence="1 8">
        <name>pyridoxal 5'-phosphate</name>
        <dbReference type="ChEBI" id="CHEBI:597326"/>
    </cofactor>
</comment>
<dbReference type="EMBL" id="CAKXAJ010024721">
    <property type="protein sequence ID" value="CAH2229437.1"/>
    <property type="molecule type" value="Genomic_DNA"/>
</dbReference>
<comment type="similarity">
    <text evidence="2 7">Belongs to the class-V pyridoxal-phosphate-dependent aminotransferase family.</text>
</comment>
<dbReference type="Proteomes" id="UP000838756">
    <property type="component" value="Unassembled WGS sequence"/>
</dbReference>
<accession>A0A8S4R196</accession>
<keyword evidence="5" id="KW-0808">Transferase</keyword>
<evidence type="ECO:0000313" key="10">
    <source>
        <dbReference type="EMBL" id="CAH2229437.1"/>
    </source>
</evidence>
<dbReference type="InterPro" id="IPR000192">
    <property type="entry name" value="Aminotrans_V_dom"/>
</dbReference>
<dbReference type="GO" id="GO:0004760">
    <property type="term" value="F:L-serine-pyruvate transaminase activity"/>
    <property type="evidence" value="ECO:0007669"/>
    <property type="project" value="TreeGrafter"/>
</dbReference>
<dbReference type="PANTHER" id="PTHR21152">
    <property type="entry name" value="AMINOTRANSFERASE CLASS V"/>
    <property type="match status" value="1"/>
</dbReference>
<feature type="domain" description="Aminotransferase class V" evidence="9">
    <location>
        <begin position="67"/>
        <end position="362"/>
    </location>
</feature>
<dbReference type="Gene3D" id="3.90.1150.10">
    <property type="entry name" value="Aspartate Aminotransferase, domain 1"/>
    <property type="match status" value="2"/>
</dbReference>
<dbReference type="InterPro" id="IPR015422">
    <property type="entry name" value="PyrdxlP-dep_Trfase_small"/>
</dbReference>
<dbReference type="OrthoDB" id="7403325at2759"/>
<dbReference type="Pfam" id="PF00266">
    <property type="entry name" value="Aminotran_5"/>
    <property type="match status" value="1"/>
</dbReference>
<evidence type="ECO:0000256" key="8">
    <source>
        <dbReference type="RuleBase" id="RU004504"/>
    </source>
</evidence>
<dbReference type="PROSITE" id="PS00595">
    <property type="entry name" value="AA_TRANSFER_CLASS_5"/>
    <property type="match status" value="1"/>
</dbReference>
<gene>
    <name evidence="10" type="primary">jg14894</name>
    <name evidence="10" type="ORF">PAEG_LOCUS8914</name>
</gene>
<protein>
    <recommendedName>
        <fullName evidence="3">alanine--glyoxylate transaminase</fullName>
        <ecNumber evidence="3">2.6.1.44</ecNumber>
    </recommendedName>
</protein>
<keyword evidence="4" id="KW-0032">Aminotransferase</keyword>
<dbReference type="FunFam" id="3.40.640.10:FF:000027">
    <property type="entry name" value="Serine--pyruvate aminotransferase, mitochondrial"/>
    <property type="match status" value="1"/>
</dbReference>
<dbReference type="InterPro" id="IPR020578">
    <property type="entry name" value="Aminotrans_V_PyrdxlP_BS"/>
</dbReference>
<organism evidence="10 11">
    <name type="scientific">Pararge aegeria aegeria</name>
    <dbReference type="NCBI Taxonomy" id="348720"/>
    <lineage>
        <taxon>Eukaryota</taxon>
        <taxon>Metazoa</taxon>
        <taxon>Ecdysozoa</taxon>
        <taxon>Arthropoda</taxon>
        <taxon>Hexapoda</taxon>
        <taxon>Insecta</taxon>
        <taxon>Pterygota</taxon>
        <taxon>Neoptera</taxon>
        <taxon>Endopterygota</taxon>
        <taxon>Lepidoptera</taxon>
        <taxon>Glossata</taxon>
        <taxon>Ditrysia</taxon>
        <taxon>Papilionoidea</taxon>
        <taxon>Nymphalidae</taxon>
        <taxon>Satyrinae</taxon>
        <taxon>Satyrini</taxon>
        <taxon>Parargina</taxon>
        <taxon>Pararge</taxon>
    </lineage>
</organism>
<dbReference type="AlphaFoldDB" id="A0A8S4R196"/>
<dbReference type="InterPro" id="IPR015421">
    <property type="entry name" value="PyrdxlP-dep_Trfase_major"/>
</dbReference>
<comment type="caution">
    <text evidence="10">The sequence shown here is derived from an EMBL/GenBank/DDBJ whole genome shotgun (WGS) entry which is preliminary data.</text>
</comment>
<dbReference type="InterPro" id="IPR015424">
    <property type="entry name" value="PyrdxlP-dep_Trfase"/>
</dbReference>
<evidence type="ECO:0000256" key="5">
    <source>
        <dbReference type="ARBA" id="ARBA00022679"/>
    </source>
</evidence>
<dbReference type="GO" id="GO:0005777">
    <property type="term" value="C:peroxisome"/>
    <property type="evidence" value="ECO:0007669"/>
    <property type="project" value="TreeGrafter"/>
</dbReference>
<keyword evidence="11" id="KW-1185">Reference proteome</keyword>
<reference evidence="10" key="1">
    <citation type="submission" date="2022-03" db="EMBL/GenBank/DDBJ databases">
        <authorList>
            <person name="Lindestad O."/>
        </authorList>
    </citation>
    <scope>NUCLEOTIDE SEQUENCE</scope>
</reference>
<keyword evidence="6" id="KW-0663">Pyridoxal phosphate</keyword>
<dbReference type="GO" id="GO:0019265">
    <property type="term" value="P:glycine biosynthetic process, by transamination of glyoxylate"/>
    <property type="evidence" value="ECO:0007669"/>
    <property type="project" value="TreeGrafter"/>
</dbReference>
<evidence type="ECO:0000256" key="1">
    <source>
        <dbReference type="ARBA" id="ARBA00001933"/>
    </source>
</evidence>
<evidence type="ECO:0000259" key="9">
    <source>
        <dbReference type="Pfam" id="PF00266"/>
    </source>
</evidence>
<dbReference type="EC" id="2.6.1.44" evidence="3"/>
<evidence type="ECO:0000256" key="4">
    <source>
        <dbReference type="ARBA" id="ARBA00022576"/>
    </source>
</evidence>
<evidence type="ECO:0000256" key="6">
    <source>
        <dbReference type="ARBA" id="ARBA00022898"/>
    </source>
</evidence>
<evidence type="ECO:0000256" key="2">
    <source>
        <dbReference type="ARBA" id="ARBA00009236"/>
    </source>
</evidence>
<evidence type="ECO:0000256" key="7">
    <source>
        <dbReference type="RuleBase" id="RU004075"/>
    </source>
</evidence>
<name>A0A8S4R196_9NEOP</name>
<evidence type="ECO:0000313" key="11">
    <source>
        <dbReference type="Proteomes" id="UP000838756"/>
    </source>
</evidence>